<reference evidence="2 3" key="1">
    <citation type="journal article" date="2004" name="Nucleic Acids Res.">
        <title>Genome sequence of Symbiobacterium thermophilum, an uncultivable bacterium that depends on microbial commensalism.</title>
        <authorList>
            <person name="Ueda K."/>
            <person name="Yamashita A."/>
            <person name="Ishikawa J."/>
            <person name="Shimada M."/>
            <person name="Watsuji T."/>
            <person name="Morimura K."/>
            <person name="Ikeda H."/>
            <person name="Hattori M."/>
            <person name="Beppu T."/>
        </authorList>
    </citation>
    <scope>NUCLEOTIDE SEQUENCE [LARGE SCALE GENOMIC DNA]</scope>
    <source>
        <strain evidence="3">T / IAM 14863</strain>
    </source>
</reference>
<proteinExistence type="predicted"/>
<evidence type="ECO:0000313" key="3">
    <source>
        <dbReference type="Proteomes" id="UP000000417"/>
    </source>
</evidence>
<organism evidence="2 3">
    <name type="scientific">Symbiobacterium thermophilum (strain DSM 24528 / JCM 14929 / IAM 14863 / T)</name>
    <dbReference type="NCBI Taxonomy" id="292459"/>
    <lineage>
        <taxon>Bacteria</taxon>
        <taxon>Bacillati</taxon>
        <taxon>Bacillota</taxon>
        <taxon>Clostridia</taxon>
        <taxon>Eubacteriales</taxon>
        <taxon>Symbiobacteriaceae</taxon>
        <taxon>Symbiobacterium</taxon>
    </lineage>
</organism>
<name>Q67LK0_SYMTH</name>
<protein>
    <submittedName>
        <fullName evidence="2">Uncharacterized protein</fullName>
    </submittedName>
</protein>
<dbReference type="EMBL" id="AP006840">
    <property type="protein sequence ID" value="BAD41446.1"/>
    <property type="molecule type" value="Genomic_DNA"/>
</dbReference>
<feature type="compositionally biased region" description="Basic and acidic residues" evidence="1">
    <location>
        <begin position="152"/>
        <end position="165"/>
    </location>
</feature>
<accession>Q67LK0</accession>
<feature type="compositionally biased region" description="Basic and acidic residues" evidence="1">
    <location>
        <begin position="135"/>
        <end position="145"/>
    </location>
</feature>
<gene>
    <name evidence="2" type="ordered locus">STH2461</name>
</gene>
<dbReference type="STRING" id="292459.STH2461"/>
<evidence type="ECO:0000313" key="2">
    <source>
        <dbReference type="EMBL" id="BAD41446.1"/>
    </source>
</evidence>
<evidence type="ECO:0000256" key="1">
    <source>
        <dbReference type="SAM" id="MobiDB-lite"/>
    </source>
</evidence>
<dbReference type="AlphaFoldDB" id="Q67LK0"/>
<keyword evidence="3" id="KW-1185">Reference proteome</keyword>
<feature type="compositionally biased region" description="Low complexity" evidence="1">
    <location>
        <begin position="267"/>
        <end position="289"/>
    </location>
</feature>
<dbReference type="Proteomes" id="UP000000417">
    <property type="component" value="Chromosome"/>
</dbReference>
<dbReference type="KEGG" id="sth:STH2461"/>
<feature type="region of interest" description="Disordered" evidence="1">
    <location>
        <begin position="135"/>
        <end position="169"/>
    </location>
</feature>
<dbReference type="HOGENOM" id="CLU_823677_0_0_9"/>
<feature type="region of interest" description="Disordered" evidence="1">
    <location>
        <begin position="264"/>
        <end position="337"/>
    </location>
</feature>
<sequence length="337" mass="36025">MRNQDAAGAASWFSRIPGPHSLPVQRWVGVRDAGRVSRAGGRSGAKAAERTPRQRMCTFVESLRGRRFGARGAANAYGARASRKCTFASVVGFSAHVRTYWGPECRADQCRGNRCALSPSPYAAGISGLAGWEKPMGRGFHESAHSRQRRGRGQERNRGRGRAETRAGTTGTNVHLPRILTQQAFPGPRGGKSPWGAGFTKVHVRVNGRVQGECVNVSGPRASTGVVPRQRMCTFGESLRGRRFGARWPGEAYGTRVSRKCTFAPTSGARAGPSPGRGRTETRAGTTGTKVHSRVNGRPSGRVHERVRAPSFDGGSAEAKDPGRSGRGVGAVAQVTR</sequence>